<keyword evidence="3" id="KW-1185">Reference proteome</keyword>
<dbReference type="AlphaFoldDB" id="A0A1J6KDH4"/>
<evidence type="ECO:0000313" key="3">
    <source>
        <dbReference type="Proteomes" id="UP000187609"/>
    </source>
</evidence>
<gene>
    <name evidence="2" type="ORF">A4A49_24939</name>
</gene>
<protein>
    <submittedName>
        <fullName evidence="2">Uncharacterized protein</fullName>
    </submittedName>
</protein>
<feature type="compositionally biased region" description="Basic and acidic residues" evidence="1">
    <location>
        <begin position="34"/>
        <end position="56"/>
    </location>
</feature>
<reference evidence="2" key="1">
    <citation type="submission" date="2016-11" db="EMBL/GenBank/DDBJ databases">
        <title>The genome of Nicotiana attenuata.</title>
        <authorList>
            <person name="Xu S."/>
            <person name="Brockmoeller T."/>
            <person name="Gaquerel E."/>
            <person name="Navarro A."/>
            <person name="Kuhl H."/>
            <person name="Gase K."/>
            <person name="Ling Z."/>
            <person name="Zhou W."/>
            <person name="Kreitzer C."/>
            <person name="Stanke M."/>
            <person name="Tang H."/>
            <person name="Lyons E."/>
            <person name="Pandey P."/>
            <person name="Pandey S.P."/>
            <person name="Timmermann B."/>
            <person name="Baldwin I.T."/>
        </authorList>
    </citation>
    <scope>NUCLEOTIDE SEQUENCE [LARGE SCALE GENOMIC DNA]</scope>
    <source>
        <strain evidence="2">UT</strain>
    </source>
</reference>
<evidence type="ECO:0000256" key="1">
    <source>
        <dbReference type="SAM" id="MobiDB-lite"/>
    </source>
</evidence>
<dbReference type="Gramene" id="OIT26764">
    <property type="protein sequence ID" value="OIT26764"/>
    <property type="gene ID" value="A4A49_24939"/>
</dbReference>
<organism evidence="2 3">
    <name type="scientific">Nicotiana attenuata</name>
    <name type="common">Coyote tobacco</name>
    <dbReference type="NCBI Taxonomy" id="49451"/>
    <lineage>
        <taxon>Eukaryota</taxon>
        <taxon>Viridiplantae</taxon>
        <taxon>Streptophyta</taxon>
        <taxon>Embryophyta</taxon>
        <taxon>Tracheophyta</taxon>
        <taxon>Spermatophyta</taxon>
        <taxon>Magnoliopsida</taxon>
        <taxon>eudicotyledons</taxon>
        <taxon>Gunneridae</taxon>
        <taxon>Pentapetalae</taxon>
        <taxon>asterids</taxon>
        <taxon>lamiids</taxon>
        <taxon>Solanales</taxon>
        <taxon>Solanaceae</taxon>
        <taxon>Nicotianoideae</taxon>
        <taxon>Nicotianeae</taxon>
        <taxon>Nicotiana</taxon>
    </lineage>
</organism>
<dbReference type="EMBL" id="MJEQ01002674">
    <property type="protein sequence ID" value="OIT26764.1"/>
    <property type="molecule type" value="Genomic_DNA"/>
</dbReference>
<feature type="region of interest" description="Disordered" evidence="1">
    <location>
        <begin position="25"/>
        <end position="96"/>
    </location>
</feature>
<name>A0A1J6KDH4_NICAT</name>
<dbReference type="Proteomes" id="UP000187609">
    <property type="component" value="Unassembled WGS sequence"/>
</dbReference>
<feature type="compositionally biased region" description="Low complexity" evidence="1">
    <location>
        <begin position="58"/>
        <end position="68"/>
    </location>
</feature>
<evidence type="ECO:0000313" key="2">
    <source>
        <dbReference type="EMBL" id="OIT26764.1"/>
    </source>
</evidence>
<proteinExistence type="predicted"/>
<comment type="caution">
    <text evidence="2">The sequence shown here is derived from an EMBL/GenBank/DDBJ whole genome shotgun (WGS) entry which is preliminary data.</text>
</comment>
<sequence>MTARVTRATREAHSSRYRRKIVFPSKSNCFPADTKPEKTTKPLEKVDKRSDGDRRSSSSRISTFDRGSVGPLPPRSGQIWREQGVGRSWWASPPDW</sequence>
<accession>A0A1J6KDH4</accession>